<sequence>MDAKVDLIAKMRTYIKAISILYRPDIKTKNRFLTPNASKTGKVYGQNKIILSSESKLFDQ</sequence>
<name>A0A2G6MSZ8_9BACT</name>
<accession>A0A2G6MSZ8</accession>
<evidence type="ECO:0000313" key="1">
    <source>
        <dbReference type="EMBL" id="PIE63204.1"/>
    </source>
</evidence>
<dbReference type="AlphaFoldDB" id="A0A2G6MSZ8"/>
<protein>
    <submittedName>
        <fullName evidence="1">Uncharacterized protein</fullName>
    </submittedName>
</protein>
<comment type="caution">
    <text evidence="1">The sequence shown here is derived from an EMBL/GenBank/DDBJ whole genome shotgun (WGS) entry which is preliminary data.</text>
</comment>
<reference evidence="1 2" key="1">
    <citation type="submission" date="2017-10" db="EMBL/GenBank/DDBJ databases">
        <title>Novel microbial diversity and functional potential in the marine mammal oral microbiome.</title>
        <authorList>
            <person name="Dudek N.K."/>
            <person name="Sun C.L."/>
            <person name="Burstein D."/>
            <person name="Kantor R.S."/>
            <person name="Aliaga Goltsman D.S."/>
            <person name="Bik E.M."/>
            <person name="Thomas B.C."/>
            <person name="Banfield J.F."/>
            <person name="Relman D.A."/>
        </authorList>
    </citation>
    <scope>NUCLEOTIDE SEQUENCE [LARGE SCALE GENOMIC DNA]</scope>
    <source>
        <strain evidence="1">DOLJORAL78_47_202</strain>
    </source>
</reference>
<dbReference type="EMBL" id="PDTI01000013">
    <property type="protein sequence ID" value="PIE63204.1"/>
    <property type="molecule type" value="Genomic_DNA"/>
</dbReference>
<gene>
    <name evidence="1" type="ORF">CSA25_01340</name>
</gene>
<dbReference type="Proteomes" id="UP000231203">
    <property type="component" value="Unassembled WGS sequence"/>
</dbReference>
<organism evidence="1 2">
    <name type="scientific">Desulfobacter postgatei</name>
    <dbReference type="NCBI Taxonomy" id="2293"/>
    <lineage>
        <taxon>Bacteria</taxon>
        <taxon>Pseudomonadati</taxon>
        <taxon>Thermodesulfobacteriota</taxon>
        <taxon>Desulfobacteria</taxon>
        <taxon>Desulfobacterales</taxon>
        <taxon>Desulfobacteraceae</taxon>
        <taxon>Desulfobacter</taxon>
    </lineage>
</organism>
<evidence type="ECO:0000313" key="2">
    <source>
        <dbReference type="Proteomes" id="UP000231203"/>
    </source>
</evidence>
<proteinExistence type="predicted"/>